<dbReference type="Proteomes" id="UP001143910">
    <property type="component" value="Unassembled WGS sequence"/>
</dbReference>
<dbReference type="EMBL" id="JANJQO010000423">
    <property type="protein sequence ID" value="KAJ2977938.1"/>
    <property type="molecule type" value="Genomic_DNA"/>
</dbReference>
<evidence type="ECO:0000313" key="2">
    <source>
        <dbReference type="Proteomes" id="UP001143910"/>
    </source>
</evidence>
<name>A0ACC1NFX5_9HYPO</name>
<sequence length="412" mass="46296">MSLQTQVAAVREQSPDSDCEMTAEDLERTTVELVDEYTWRTLLVEGPESYICPVYRTVFPERPIFDEACVTTPLETAPSLGEVFSSDTPPTIDFFRSLPLAPKKKVWAIYAHVYTKADHKPRLYIGSGTSALGVHVRLGEYYRGHCLPINVGRAVKDGFTRAHTGLLYWSAIPAVEQIPLARVRFFAMEAMFCQVFFAAHQTKLDHLWDWVPWKRTDVNWVPMCSHSPLMERPAGELDMTPEQLIAYNQAMQVQAKKRVSEAGRRYEARQQATNRADYLARKLRNKHASMKSNPERQRKMQAGVRARAIASGKHRCDLCDLSCPTASALKIHETRKGHLENVRVANGGEPTPVSATALRARVDQAKMRASGDFRCLVCGTNYAGKHALARHNLSNKHINNVYSAQKEAEAAA</sequence>
<reference evidence="1" key="1">
    <citation type="submission" date="2022-08" db="EMBL/GenBank/DDBJ databases">
        <title>Genome Sequence of Lecanicillium fungicola.</title>
        <authorList>
            <person name="Buettner E."/>
        </authorList>
    </citation>
    <scope>NUCLEOTIDE SEQUENCE</scope>
    <source>
        <strain evidence="1">Babe33</strain>
    </source>
</reference>
<organism evidence="1 2">
    <name type="scientific">Zarea fungicola</name>
    <dbReference type="NCBI Taxonomy" id="93591"/>
    <lineage>
        <taxon>Eukaryota</taxon>
        <taxon>Fungi</taxon>
        <taxon>Dikarya</taxon>
        <taxon>Ascomycota</taxon>
        <taxon>Pezizomycotina</taxon>
        <taxon>Sordariomycetes</taxon>
        <taxon>Hypocreomycetidae</taxon>
        <taxon>Hypocreales</taxon>
        <taxon>Cordycipitaceae</taxon>
        <taxon>Zarea</taxon>
    </lineage>
</organism>
<accession>A0ACC1NFX5</accession>
<gene>
    <name evidence="1" type="ORF">NQ176_g4090</name>
</gene>
<proteinExistence type="predicted"/>
<keyword evidence="2" id="KW-1185">Reference proteome</keyword>
<evidence type="ECO:0000313" key="1">
    <source>
        <dbReference type="EMBL" id="KAJ2977938.1"/>
    </source>
</evidence>
<comment type="caution">
    <text evidence="1">The sequence shown here is derived from an EMBL/GenBank/DDBJ whole genome shotgun (WGS) entry which is preliminary data.</text>
</comment>
<protein>
    <submittedName>
        <fullName evidence="1">Uncharacterized protein</fullName>
    </submittedName>
</protein>